<accession>A0A9W6ZZC2</accession>
<protein>
    <recommendedName>
        <fullName evidence="5">MYND-type domain-containing protein</fullName>
    </recommendedName>
</protein>
<proteinExistence type="predicted"/>
<evidence type="ECO:0000313" key="6">
    <source>
        <dbReference type="EMBL" id="GMH58585.1"/>
    </source>
</evidence>
<evidence type="ECO:0000256" key="3">
    <source>
        <dbReference type="ARBA" id="ARBA00022833"/>
    </source>
</evidence>
<evidence type="ECO:0000313" key="7">
    <source>
        <dbReference type="Proteomes" id="UP001165082"/>
    </source>
</evidence>
<dbReference type="SUPFAM" id="SSF144232">
    <property type="entry name" value="HIT/MYND zinc finger-like"/>
    <property type="match status" value="1"/>
</dbReference>
<dbReference type="EMBL" id="BRXZ01000962">
    <property type="protein sequence ID" value="GMH58585.1"/>
    <property type="molecule type" value="Genomic_DNA"/>
</dbReference>
<gene>
    <name evidence="6" type="ORF">TrRE_jg9488</name>
</gene>
<keyword evidence="1" id="KW-0479">Metal-binding</keyword>
<name>A0A9W6ZZC2_9STRA</name>
<evidence type="ECO:0000256" key="1">
    <source>
        <dbReference type="ARBA" id="ARBA00022723"/>
    </source>
</evidence>
<dbReference type="OrthoDB" id="58802at2759"/>
<reference evidence="6" key="1">
    <citation type="submission" date="2022-07" db="EMBL/GenBank/DDBJ databases">
        <title>Genome analysis of Parmales, a sister group of diatoms, reveals the evolutionary specialization of diatoms from phago-mixotrophs to photoautotrophs.</title>
        <authorList>
            <person name="Ban H."/>
            <person name="Sato S."/>
            <person name="Yoshikawa S."/>
            <person name="Kazumasa Y."/>
            <person name="Nakamura Y."/>
            <person name="Ichinomiya M."/>
            <person name="Saitoh K."/>
            <person name="Sato N."/>
            <person name="Blanc-Mathieu R."/>
            <person name="Endo H."/>
            <person name="Kuwata A."/>
            <person name="Ogata H."/>
        </authorList>
    </citation>
    <scope>NUCLEOTIDE SEQUENCE</scope>
</reference>
<dbReference type="Gene3D" id="1.25.40.20">
    <property type="entry name" value="Ankyrin repeat-containing domain"/>
    <property type="match status" value="1"/>
</dbReference>
<dbReference type="GO" id="GO:0008270">
    <property type="term" value="F:zinc ion binding"/>
    <property type="evidence" value="ECO:0007669"/>
    <property type="project" value="UniProtKB-KW"/>
</dbReference>
<dbReference type="InterPro" id="IPR002110">
    <property type="entry name" value="Ankyrin_rpt"/>
</dbReference>
<dbReference type="PROSITE" id="PS50865">
    <property type="entry name" value="ZF_MYND_2"/>
    <property type="match status" value="1"/>
</dbReference>
<dbReference type="InterPro" id="IPR036770">
    <property type="entry name" value="Ankyrin_rpt-contain_sf"/>
</dbReference>
<dbReference type="AlphaFoldDB" id="A0A9W6ZZC2"/>
<sequence>MDSDLGEDEKALLLAAQVFGAKEWASFEELLPDFEDIPAFGENVAGTSIPGINPTKCLMYPTENTTCIMNALWADAPVSTLRAIVTKCEEDPKGRNILATCDEDGYLPLHVAAGASDDLEVVKFLLSSYPRATMVADSAGMKPVDIIKRHGQLEGRPERLNVGAIREAIEGVMGTYKRLHACYRCGKDDVPLKKCSACKYVSYCGRECQKADWKSHKEVCKQKAAEGAKKKSATTFAVEVPTKSLAI</sequence>
<organism evidence="6 7">
    <name type="scientific">Triparma retinervis</name>
    <dbReference type="NCBI Taxonomy" id="2557542"/>
    <lineage>
        <taxon>Eukaryota</taxon>
        <taxon>Sar</taxon>
        <taxon>Stramenopiles</taxon>
        <taxon>Ochrophyta</taxon>
        <taxon>Bolidophyceae</taxon>
        <taxon>Parmales</taxon>
        <taxon>Triparmaceae</taxon>
        <taxon>Triparma</taxon>
    </lineage>
</organism>
<dbReference type="Gene3D" id="6.10.140.2220">
    <property type="match status" value="1"/>
</dbReference>
<evidence type="ECO:0000259" key="5">
    <source>
        <dbReference type="PROSITE" id="PS50865"/>
    </source>
</evidence>
<evidence type="ECO:0000256" key="2">
    <source>
        <dbReference type="ARBA" id="ARBA00022771"/>
    </source>
</evidence>
<dbReference type="InterPro" id="IPR002893">
    <property type="entry name" value="Znf_MYND"/>
</dbReference>
<keyword evidence="3" id="KW-0862">Zinc</keyword>
<keyword evidence="7" id="KW-1185">Reference proteome</keyword>
<dbReference type="Proteomes" id="UP001165082">
    <property type="component" value="Unassembled WGS sequence"/>
</dbReference>
<evidence type="ECO:0000256" key="4">
    <source>
        <dbReference type="PROSITE-ProRule" id="PRU00134"/>
    </source>
</evidence>
<keyword evidence="2 4" id="KW-0863">Zinc-finger</keyword>
<comment type="caution">
    <text evidence="6">The sequence shown here is derived from an EMBL/GenBank/DDBJ whole genome shotgun (WGS) entry which is preliminary data.</text>
</comment>
<feature type="domain" description="MYND-type" evidence="5">
    <location>
        <begin position="182"/>
        <end position="220"/>
    </location>
</feature>
<dbReference type="Pfam" id="PF01753">
    <property type="entry name" value="zf-MYND"/>
    <property type="match status" value="1"/>
</dbReference>
<dbReference type="Pfam" id="PF00023">
    <property type="entry name" value="Ank"/>
    <property type="match status" value="1"/>
</dbReference>